<dbReference type="EMBL" id="PSXY01000034">
    <property type="protein sequence ID" value="PPF64738.1"/>
    <property type="molecule type" value="Genomic_DNA"/>
</dbReference>
<dbReference type="AlphaFoldDB" id="A0A2S5VP10"/>
<dbReference type="Pfam" id="PF13614">
    <property type="entry name" value="AAA_31"/>
    <property type="match status" value="1"/>
</dbReference>
<dbReference type="Proteomes" id="UP000239241">
    <property type="component" value="Unassembled WGS sequence"/>
</dbReference>
<dbReference type="InterPro" id="IPR025669">
    <property type="entry name" value="AAA_dom"/>
</dbReference>
<evidence type="ECO:0000313" key="4">
    <source>
        <dbReference type="Proteomes" id="UP000239241"/>
    </source>
</evidence>
<protein>
    <submittedName>
        <fullName evidence="3">Chromosome partitioning protein</fullName>
    </submittedName>
</protein>
<name>A0A2S5VP10_9MICO</name>
<dbReference type="GO" id="GO:0005829">
    <property type="term" value="C:cytosol"/>
    <property type="evidence" value="ECO:0007669"/>
    <property type="project" value="TreeGrafter"/>
</dbReference>
<dbReference type="InterPro" id="IPR050625">
    <property type="entry name" value="ParA/MinD_ATPase"/>
</dbReference>
<feature type="region of interest" description="Disordered" evidence="1">
    <location>
        <begin position="171"/>
        <end position="252"/>
    </location>
</feature>
<comment type="caution">
    <text evidence="3">The sequence shown here is derived from an EMBL/GenBank/DDBJ whole genome shotgun (WGS) entry which is preliminary data.</text>
</comment>
<dbReference type="GO" id="GO:0051782">
    <property type="term" value="P:negative regulation of cell division"/>
    <property type="evidence" value="ECO:0007669"/>
    <property type="project" value="TreeGrafter"/>
</dbReference>
<reference evidence="3 4" key="1">
    <citation type="submission" date="2018-02" db="EMBL/GenBank/DDBJ databases">
        <title>Bacteriophage NCPPB3778 and a type I-E CRISPR drive the evolution of the US Biological Select Agent, Rathayibacter toxicus.</title>
        <authorList>
            <person name="Davis E.W.II."/>
            <person name="Tabima J.F."/>
            <person name="Weisberg A.J."/>
            <person name="Lopes L.D."/>
            <person name="Wiseman M.S."/>
            <person name="Wiseman M.S."/>
            <person name="Pupko T."/>
            <person name="Belcher M.S."/>
            <person name="Sechler A.J."/>
            <person name="Tancos M.A."/>
            <person name="Schroeder B.K."/>
            <person name="Murray T.D."/>
            <person name="Luster D.G."/>
            <person name="Schneider W.L."/>
            <person name="Rogers E."/>
            <person name="Andreote F.D."/>
            <person name="Grunwald N.J."/>
            <person name="Putnam M.L."/>
            <person name="Chang J.H."/>
        </authorList>
    </citation>
    <scope>NUCLEOTIDE SEQUENCE [LARGE SCALE GENOMIC DNA]</scope>
    <source>
        <strain evidence="3 4">AY1B3</strain>
    </source>
</reference>
<organism evidence="3 4">
    <name type="scientific">Clavibacter michiganensis</name>
    <dbReference type="NCBI Taxonomy" id="28447"/>
    <lineage>
        <taxon>Bacteria</taxon>
        <taxon>Bacillati</taxon>
        <taxon>Actinomycetota</taxon>
        <taxon>Actinomycetes</taxon>
        <taxon>Micrococcales</taxon>
        <taxon>Microbacteriaceae</taxon>
        <taxon>Clavibacter</taxon>
    </lineage>
</organism>
<evidence type="ECO:0000256" key="1">
    <source>
        <dbReference type="SAM" id="MobiDB-lite"/>
    </source>
</evidence>
<dbReference type="Gene3D" id="3.40.50.300">
    <property type="entry name" value="P-loop containing nucleotide triphosphate hydrolases"/>
    <property type="match status" value="1"/>
</dbReference>
<feature type="compositionally biased region" description="Low complexity" evidence="1">
    <location>
        <begin position="198"/>
        <end position="247"/>
    </location>
</feature>
<feature type="compositionally biased region" description="Basic and acidic residues" evidence="1">
    <location>
        <begin position="1"/>
        <end position="10"/>
    </location>
</feature>
<sequence length="562" mass="59418">MHGRDARRGGVLDALAGQGRRLLPVRRRADHWTRRRRAGGHRAPRPDQPGPGGVRAEPVRADPTADEHVHVPGYLQSRPLPAGARRRPLEALEQETPMTTAVHPPIVLVDTDGGSAVIRVDGVETRLTASSMPAVIRDAIEFIASTVATPFGGPVTVWATDPANGTSTLSIHPSGAVTALPPAPIPEARPHVEETARPDTTPAETPTAATEAPAPADEPAPASVAPDADGAELAPAAEPAPAAAAGPQTRREARLTARDFALSKPAPKTGPALEGWQGSLNRVSGGALRLAPGAAEVTRRGRRNSIQRGIAGHKTIAVIGEKGGVGKTTTTYMLGAVLGRVRGGTILAWDNNEFNGTLGDRSYEAAHDHTARDLLGHIDTFTAQAHQAELVNFVRPQRDNKFDVLASQSLDSATDVIDADAFRKLHAALSRFYRVIVVDTGNNSKATTWQAAVEAADQLVLTSLAKEDASRKIASLADTLVEQGYADKLANAVTLIGHTSPVDYPELEQRLRDHMGQLTRAVVSVPFDPGFDQGDVIEYAALSRESQEAWLAAAAAVMDGLR</sequence>
<evidence type="ECO:0000313" key="3">
    <source>
        <dbReference type="EMBL" id="PPF64738.1"/>
    </source>
</evidence>
<dbReference type="GO" id="GO:0016887">
    <property type="term" value="F:ATP hydrolysis activity"/>
    <property type="evidence" value="ECO:0007669"/>
    <property type="project" value="TreeGrafter"/>
</dbReference>
<feature type="region of interest" description="Disordered" evidence="1">
    <location>
        <begin position="1"/>
        <end position="59"/>
    </location>
</feature>
<feature type="compositionally biased region" description="Basic and acidic residues" evidence="1">
    <location>
        <begin position="188"/>
        <end position="197"/>
    </location>
</feature>
<proteinExistence type="predicted"/>
<dbReference type="InterPro" id="IPR027417">
    <property type="entry name" value="P-loop_NTPase"/>
</dbReference>
<dbReference type="GO" id="GO:0005524">
    <property type="term" value="F:ATP binding"/>
    <property type="evidence" value="ECO:0007669"/>
    <property type="project" value="TreeGrafter"/>
</dbReference>
<evidence type="ECO:0000259" key="2">
    <source>
        <dbReference type="Pfam" id="PF13614"/>
    </source>
</evidence>
<dbReference type="PANTHER" id="PTHR43384:SF14">
    <property type="entry name" value="ESX-1 SECRETION-ASSOCIATED PROTEIN ESPI"/>
    <property type="match status" value="1"/>
</dbReference>
<dbReference type="GO" id="GO:0009898">
    <property type="term" value="C:cytoplasmic side of plasma membrane"/>
    <property type="evidence" value="ECO:0007669"/>
    <property type="project" value="TreeGrafter"/>
</dbReference>
<dbReference type="SUPFAM" id="SSF52540">
    <property type="entry name" value="P-loop containing nucleoside triphosphate hydrolases"/>
    <property type="match status" value="1"/>
</dbReference>
<gene>
    <name evidence="3" type="ORF">C5E16_14355</name>
</gene>
<dbReference type="PANTHER" id="PTHR43384">
    <property type="entry name" value="SEPTUM SITE-DETERMINING PROTEIN MIND HOMOLOG, CHLOROPLASTIC-RELATED"/>
    <property type="match status" value="1"/>
</dbReference>
<accession>A0A2S5VP10</accession>
<feature type="compositionally biased region" description="Basic residues" evidence="1">
    <location>
        <begin position="23"/>
        <end position="43"/>
    </location>
</feature>
<feature type="domain" description="AAA" evidence="2">
    <location>
        <begin position="314"/>
        <end position="479"/>
    </location>
</feature>